<dbReference type="InterPro" id="IPR050369">
    <property type="entry name" value="RBOH/FRE"/>
</dbReference>
<keyword evidence="3" id="KW-0249">Electron transport</keyword>
<keyword evidence="4 8" id="KW-1133">Transmembrane helix</keyword>
<evidence type="ECO:0000256" key="5">
    <source>
        <dbReference type="ARBA" id="ARBA00023002"/>
    </source>
</evidence>
<dbReference type="CDD" id="cd06186">
    <property type="entry name" value="NOX_Duox_like_FAD_NADP"/>
    <property type="match status" value="1"/>
</dbReference>
<evidence type="ECO:0000256" key="4">
    <source>
        <dbReference type="ARBA" id="ARBA00022989"/>
    </source>
</evidence>
<dbReference type="InterPro" id="IPR039261">
    <property type="entry name" value="FNR_nucleotide-bd"/>
</dbReference>
<dbReference type="PANTHER" id="PTHR11972">
    <property type="entry name" value="NADPH OXIDASE"/>
    <property type="match status" value="1"/>
</dbReference>
<keyword evidence="5" id="KW-0560">Oxidoreductase</keyword>
<sequence>MSDYSRYSGGYEKQSERSRWTPLTRMLLSGEMTQEQQKELSSRERFDRWMVNEGYRRFFVFVFAALHAMVFAFGFVNYAVKDNLQVARDTFGPTYMIARAAALVLHFDVAMILFPVCRTFISLARQTPLNGIIQFDKNITFHITTAWSIFFFSWVHTIAHWNNFAQIAAKNNLGIYGFLLANLVSGPGWTGYIMLIALTGMVITSVEKTRRVNYERFWYTHHMFVVFFLFWSFHGAFCMIQPDVAPFCISVGTQAIGVFWQYWMYGGFIYLAERIAREMRGRHKTYISKVVQHPSNVCEIQIKKENTKTRAGQYIFFSCPEVSIWQYHPFTLTSAPEEDYISIHMRVVGDFTREVSKALGCEWDKKDKGSNVVGVNSDNSDVDPALRRVLPRVYVDGPFGSASEDVFKYEISVLVGAGIGVTPFASILKSIWYRMNYPQTKTRLAKVYFFWVCRDFGSFEWFRSLLLAIEAQDVDQRIEIHTYLTAKIKADDATNIMINDANADKDAITGLRAPTNFGRPNWDMIFRGIRKLHAPAEAGVFFCGPKGLGSSLHIYSNKYSEPGFSFVWGKENF</sequence>
<dbReference type="EMBL" id="JAWRVE010000089">
    <property type="protein sequence ID" value="KAL1860664.1"/>
    <property type="molecule type" value="Genomic_DNA"/>
</dbReference>
<feature type="domain" description="FAD-binding FR-type" evidence="9">
    <location>
        <begin position="280"/>
        <end position="405"/>
    </location>
</feature>
<dbReference type="Proteomes" id="UP001583177">
    <property type="component" value="Unassembled WGS sequence"/>
</dbReference>
<organism evidence="10 11">
    <name type="scientific">Diaporthe australafricana</name>
    <dbReference type="NCBI Taxonomy" id="127596"/>
    <lineage>
        <taxon>Eukaryota</taxon>
        <taxon>Fungi</taxon>
        <taxon>Dikarya</taxon>
        <taxon>Ascomycota</taxon>
        <taxon>Pezizomycotina</taxon>
        <taxon>Sordariomycetes</taxon>
        <taxon>Sordariomycetidae</taxon>
        <taxon>Diaporthales</taxon>
        <taxon>Diaporthaceae</taxon>
        <taxon>Diaporthe</taxon>
    </lineage>
</organism>
<dbReference type="Gene3D" id="3.40.50.80">
    <property type="entry name" value="Nucleotide-binding domain of ferredoxin-NADP reductase (FNR) module"/>
    <property type="match status" value="1"/>
</dbReference>
<reference evidence="10 11" key="1">
    <citation type="journal article" date="2024" name="IMA Fungus">
        <title>IMA Genome - F19 : A genome assembly and annotation guide to empower mycologists, including annotated draft genome sequences of Ceratocystis pirilliformis, Diaporthe australafricana, Fusarium ophioides, Paecilomyces lecythidis, and Sporothrix stenoceras.</title>
        <authorList>
            <person name="Aylward J."/>
            <person name="Wilson A.M."/>
            <person name="Visagie C.M."/>
            <person name="Spraker J."/>
            <person name="Barnes I."/>
            <person name="Buitendag C."/>
            <person name="Ceriani C."/>
            <person name="Del Mar Angel L."/>
            <person name="du Plessis D."/>
            <person name="Fuchs T."/>
            <person name="Gasser K."/>
            <person name="Kramer D."/>
            <person name="Li W."/>
            <person name="Munsamy K."/>
            <person name="Piso A."/>
            <person name="Price J.L."/>
            <person name="Sonnekus B."/>
            <person name="Thomas C."/>
            <person name="van der Nest A."/>
            <person name="van Dijk A."/>
            <person name="van Heerden A."/>
            <person name="van Vuuren N."/>
            <person name="Yilmaz N."/>
            <person name="Duong T.A."/>
            <person name="van der Merwe N.A."/>
            <person name="Wingfield M.J."/>
            <person name="Wingfield B.D."/>
        </authorList>
    </citation>
    <scope>NUCLEOTIDE SEQUENCE [LARGE SCALE GENOMIC DNA]</scope>
    <source>
        <strain evidence="10 11">CMW 18300</strain>
    </source>
</reference>
<dbReference type="InterPro" id="IPR017927">
    <property type="entry name" value="FAD-bd_FR_type"/>
</dbReference>
<gene>
    <name evidence="10" type="ORF">Daus18300_009007</name>
</gene>
<comment type="caution">
    <text evidence="10">The sequence shown here is derived from an EMBL/GenBank/DDBJ whole genome shotgun (WGS) entry which is preliminary data.</text>
</comment>
<keyword evidence="7 8" id="KW-0472">Membrane</keyword>
<evidence type="ECO:0000256" key="1">
    <source>
        <dbReference type="ARBA" id="ARBA00004141"/>
    </source>
</evidence>
<feature type="transmembrane region" description="Helical" evidence="8">
    <location>
        <begin position="249"/>
        <end position="272"/>
    </location>
</feature>
<dbReference type="PROSITE" id="PS51384">
    <property type="entry name" value="FAD_FR"/>
    <property type="match status" value="1"/>
</dbReference>
<dbReference type="Pfam" id="PF08022">
    <property type="entry name" value="FAD_binding_8"/>
    <property type="match status" value="1"/>
</dbReference>
<dbReference type="SFLD" id="SFLDG01168">
    <property type="entry name" value="Ferric_reductase_subgroup_(FRE"/>
    <property type="match status" value="1"/>
</dbReference>
<feature type="transmembrane region" description="Helical" evidence="8">
    <location>
        <begin position="173"/>
        <end position="206"/>
    </location>
</feature>
<proteinExistence type="predicted"/>
<evidence type="ECO:0000256" key="2">
    <source>
        <dbReference type="ARBA" id="ARBA00022692"/>
    </source>
</evidence>
<keyword evidence="6" id="KW-0406">Ion transport</keyword>
<dbReference type="PANTHER" id="PTHR11972:SF153">
    <property type="entry name" value="SUPEROXIDE-GENERATING NADPH OXIDASE HEAVY CHAIN SUBUNIT A"/>
    <property type="match status" value="1"/>
</dbReference>
<dbReference type="SUPFAM" id="SSF52343">
    <property type="entry name" value="Ferredoxin reductase-like, C-terminal NADP-linked domain"/>
    <property type="match status" value="1"/>
</dbReference>
<feature type="transmembrane region" description="Helical" evidence="8">
    <location>
        <begin position="100"/>
        <end position="121"/>
    </location>
</feature>
<keyword evidence="11" id="KW-1185">Reference proteome</keyword>
<feature type="transmembrane region" description="Helical" evidence="8">
    <location>
        <begin position="58"/>
        <end position="80"/>
    </location>
</feature>
<comment type="subcellular location">
    <subcellularLocation>
        <location evidence="1">Membrane</location>
        <topology evidence="1">Multi-pass membrane protein</topology>
    </subcellularLocation>
</comment>
<evidence type="ECO:0000313" key="11">
    <source>
        <dbReference type="Proteomes" id="UP001583177"/>
    </source>
</evidence>
<evidence type="ECO:0000256" key="6">
    <source>
        <dbReference type="ARBA" id="ARBA00023065"/>
    </source>
</evidence>
<feature type="transmembrane region" description="Helical" evidence="8">
    <location>
        <begin position="218"/>
        <end position="237"/>
    </location>
</feature>
<dbReference type="InterPro" id="IPR013112">
    <property type="entry name" value="FAD-bd_8"/>
</dbReference>
<dbReference type="Pfam" id="PF08030">
    <property type="entry name" value="NAD_binding_6"/>
    <property type="match status" value="1"/>
</dbReference>
<name>A0ABR3WFQ1_9PEZI</name>
<dbReference type="Pfam" id="PF01794">
    <property type="entry name" value="Ferric_reduct"/>
    <property type="match status" value="1"/>
</dbReference>
<dbReference type="SFLD" id="SFLDS00052">
    <property type="entry name" value="Ferric_Reductase_Domain"/>
    <property type="match status" value="1"/>
</dbReference>
<feature type="transmembrane region" description="Helical" evidence="8">
    <location>
        <begin position="141"/>
        <end position="161"/>
    </location>
</feature>
<evidence type="ECO:0000313" key="10">
    <source>
        <dbReference type="EMBL" id="KAL1860664.1"/>
    </source>
</evidence>
<dbReference type="InterPro" id="IPR013121">
    <property type="entry name" value="Fe_red_NAD-bd_6"/>
</dbReference>
<keyword evidence="2 8" id="KW-0812">Transmembrane</keyword>
<dbReference type="SFLD" id="SFLDG01169">
    <property type="entry name" value="NADPH_oxidase_subgroup_(NOX)"/>
    <property type="match status" value="1"/>
</dbReference>
<evidence type="ECO:0000256" key="3">
    <source>
        <dbReference type="ARBA" id="ARBA00022982"/>
    </source>
</evidence>
<dbReference type="SUPFAM" id="SSF63380">
    <property type="entry name" value="Riboflavin synthase domain-like"/>
    <property type="match status" value="1"/>
</dbReference>
<dbReference type="InterPro" id="IPR013130">
    <property type="entry name" value="Fe3_Rdtase_TM_dom"/>
</dbReference>
<evidence type="ECO:0000259" key="9">
    <source>
        <dbReference type="PROSITE" id="PS51384"/>
    </source>
</evidence>
<evidence type="ECO:0000256" key="7">
    <source>
        <dbReference type="ARBA" id="ARBA00023136"/>
    </source>
</evidence>
<keyword evidence="6" id="KW-0813">Transport</keyword>
<protein>
    <recommendedName>
        <fullName evidence="9">FAD-binding FR-type domain-containing protein</fullName>
    </recommendedName>
</protein>
<dbReference type="InterPro" id="IPR017938">
    <property type="entry name" value="Riboflavin_synthase-like_b-brl"/>
</dbReference>
<dbReference type="Gene3D" id="2.40.30.10">
    <property type="entry name" value="Translation factors"/>
    <property type="match status" value="1"/>
</dbReference>
<accession>A0ABR3WFQ1</accession>
<evidence type="ECO:0000256" key="8">
    <source>
        <dbReference type="SAM" id="Phobius"/>
    </source>
</evidence>